<organism evidence="1 2">
    <name type="scientific">Pseudomonas parafulva</name>
    <dbReference type="NCBI Taxonomy" id="157782"/>
    <lineage>
        <taxon>Bacteria</taxon>
        <taxon>Pseudomonadati</taxon>
        <taxon>Pseudomonadota</taxon>
        <taxon>Gammaproteobacteria</taxon>
        <taxon>Pseudomonadales</taxon>
        <taxon>Pseudomonadaceae</taxon>
        <taxon>Pseudomonas</taxon>
    </lineage>
</organism>
<keyword evidence="2" id="KW-1185">Reference proteome</keyword>
<name>A0ABN4Y3X5_9PSED</name>
<dbReference type="Proteomes" id="UP000191010">
    <property type="component" value="Chromosome"/>
</dbReference>
<sequence length="238" mass="26177">MTVNLTKTDMDSAIAALKKEGEERAVMVANTVCIFAPDVPASVAEDVLDGMRLMNLSANKKFDKETQQREWYNFYNDGLGKFGWTLTGAAHVEEAVDKDTHTLATLVPEIVSVQIGHNHRLNRCVKRSFEVIVKTPKAQQLLEESAASVSGKSSTVQISTCEMSPQGLPIMHMTSVQLSYDKAEKTAGATGRTLDKSNTRVYRASQQGSFSIRHFNAMREAVRLKLASQAVDILALDI</sequence>
<dbReference type="RefSeq" id="WP_078479264.1">
    <property type="nucleotide sequence ID" value="NZ_CP019952.1"/>
</dbReference>
<accession>A0ABN4Y3X5</accession>
<evidence type="ECO:0000313" key="2">
    <source>
        <dbReference type="Proteomes" id="UP000191010"/>
    </source>
</evidence>
<dbReference type="EMBL" id="CP019952">
    <property type="protein sequence ID" value="AQW70310.1"/>
    <property type="molecule type" value="Genomic_DNA"/>
</dbReference>
<reference evidence="1 2" key="1">
    <citation type="submission" date="2017-02" db="EMBL/GenBank/DDBJ databases">
        <authorList>
            <person name="Guo L."/>
        </authorList>
    </citation>
    <scope>NUCLEOTIDE SEQUENCE [LARGE SCALE GENOMIC DNA]</scope>
    <source>
        <strain evidence="1 2">PRS09-11288</strain>
    </source>
</reference>
<protein>
    <submittedName>
        <fullName evidence="1">Uncharacterized protein</fullName>
    </submittedName>
</protein>
<proteinExistence type="predicted"/>
<gene>
    <name evidence="1" type="ORF">B2J77_19810</name>
</gene>
<evidence type="ECO:0000313" key="1">
    <source>
        <dbReference type="EMBL" id="AQW70310.1"/>
    </source>
</evidence>